<protein>
    <submittedName>
        <fullName evidence="2">Uncharacterized protein</fullName>
    </submittedName>
</protein>
<keyword evidence="3" id="KW-1185">Reference proteome</keyword>
<accession>A0A4C1VEA1</accession>
<reference evidence="2 3" key="1">
    <citation type="journal article" date="2019" name="Commun. Biol.">
        <title>The bagworm genome reveals a unique fibroin gene that provides high tensile strength.</title>
        <authorList>
            <person name="Kono N."/>
            <person name="Nakamura H."/>
            <person name="Ohtoshi R."/>
            <person name="Tomita M."/>
            <person name="Numata K."/>
            <person name="Arakawa K."/>
        </authorList>
    </citation>
    <scope>NUCLEOTIDE SEQUENCE [LARGE SCALE GENOMIC DNA]</scope>
</reference>
<comment type="caution">
    <text evidence="2">The sequence shown here is derived from an EMBL/GenBank/DDBJ whole genome shotgun (WGS) entry which is preliminary data.</text>
</comment>
<name>A0A4C1VEA1_EUMVA</name>
<evidence type="ECO:0000256" key="1">
    <source>
        <dbReference type="SAM" id="MobiDB-lite"/>
    </source>
</evidence>
<dbReference type="EMBL" id="BGZK01000329">
    <property type="protein sequence ID" value="GBP37156.1"/>
    <property type="molecule type" value="Genomic_DNA"/>
</dbReference>
<proteinExistence type="predicted"/>
<sequence>MKEPRISANLGQSTIKAAVCAATMSIGLQIRACLNTSHEPILTLNSIVIAPSRFKPPSRLLFLFQICCRFRYRSRFDHRPAQNSLREIPRGEDKAVVGVSTKGYESRRARVVTAAPQYGACTHSPGPVKRLKVTHAWPPRNIIILKPHLRTHALRYVGGSGCARPPTRPPPKGQRETVLVRSVRLDPSESRASSVWGKAEGAVCGGREGQRVGVRFQDGRGHTRHKGGGVRSARVLERGGSDTGYRSPPLVLICCIAGPAHSVSFFATTPNATLTVVVGDKLLLPPVVERMIDNDESWEVVRTFRDKNVSLEEASEQRFENSSLLETHRRCTGRERKRVRSSSPPSLGPMDGGFGEVRRPYTGTR</sequence>
<gene>
    <name evidence="2" type="ORF">EVAR_24288_1</name>
</gene>
<evidence type="ECO:0000313" key="2">
    <source>
        <dbReference type="EMBL" id="GBP37156.1"/>
    </source>
</evidence>
<evidence type="ECO:0000313" key="3">
    <source>
        <dbReference type="Proteomes" id="UP000299102"/>
    </source>
</evidence>
<dbReference type="AlphaFoldDB" id="A0A4C1VEA1"/>
<dbReference type="Proteomes" id="UP000299102">
    <property type="component" value="Unassembled WGS sequence"/>
</dbReference>
<feature type="region of interest" description="Disordered" evidence="1">
    <location>
        <begin position="330"/>
        <end position="365"/>
    </location>
</feature>
<organism evidence="2 3">
    <name type="scientific">Eumeta variegata</name>
    <name type="common">Bagworm moth</name>
    <name type="synonym">Eumeta japonica</name>
    <dbReference type="NCBI Taxonomy" id="151549"/>
    <lineage>
        <taxon>Eukaryota</taxon>
        <taxon>Metazoa</taxon>
        <taxon>Ecdysozoa</taxon>
        <taxon>Arthropoda</taxon>
        <taxon>Hexapoda</taxon>
        <taxon>Insecta</taxon>
        <taxon>Pterygota</taxon>
        <taxon>Neoptera</taxon>
        <taxon>Endopterygota</taxon>
        <taxon>Lepidoptera</taxon>
        <taxon>Glossata</taxon>
        <taxon>Ditrysia</taxon>
        <taxon>Tineoidea</taxon>
        <taxon>Psychidae</taxon>
        <taxon>Oiketicinae</taxon>
        <taxon>Eumeta</taxon>
    </lineage>
</organism>